<name>A0AA39QG43_9AGAR</name>
<organism evidence="1 2">
    <name type="scientific">Armillaria luteobubalina</name>
    <dbReference type="NCBI Taxonomy" id="153913"/>
    <lineage>
        <taxon>Eukaryota</taxon>
        <taxon>Fungi</taxon>
        <taxon>Dikarya</taxon>
        <taxon>Basidiomycota</taxon>
        <taxon>Agaricomycotina</taxon>
        <taxon>Agaricomycetes</taxon>
        <taxon>Agaricomycetidae</taxon>
        <taxon>Agaricales</taxon>
        <taxon>Marasmiineae</taxon>
        <taxon>Physalacriaceae</taxon>
        <taxon>Armillaria</taxon>
    </lineage>
</organism>
<protein>
    <recommendedName>
        <fullName evidence="3">F-box domain-containing protein</fullName>
    </recommendedName>
</protein>
<evidence type="ECO:0000313" key="1">
    <source>
        <dbReference type="EMBL" id="KAK0502293.1"/>
    </source>
</evidence>
<dbReference type="Proteomes" id="UP001175228">
    <property type="component" value="Unassembled WGS sequence"/>
</dbReference>
<reference evidence="1" key="1">
    <citation type="submission" date="2023-06" db="EMBL/GenBank/DDBJ databases">
        <authorList>
            <consortium name="Lawrence Berkeley National Laboratory"/>
            <person name="Ahrendt S."/>
            <person name="Sahu N."/>
            <person name="Indic B."/>
            <person name="Wong-Bajracharya J."/>
            <person name="Merenyi Z."/>
            <person name="Ke H.-M."/>
            <person name="Monk M."/>
            <person name="Kocsube S."/>
            <person name="Drula E."/>
            <person name="Lipzen A."/>
            <person name="Balint B."/>
            <person name="Henrissat B."/>
            <person name="Andreopoulos B."/>
            <person name="Martin F.M."/>
            <person name="Harder C.B."/>
            <person name="Rigling D."/>
            <person name="Ford K.L."/>
            <person name="Foster G.D."/>
            <person name="Pangilinan J."/>
            <person name="Papanicolaou A."/>
            <person name="Barry K."/>
            <person name="LaButti K."/>
            <person name="Viragh M."/>
            <person name="Koriabine M."/>
            <person name="Yan M."/>
            <person name="Riley R."/>
            <person name="Champramary S."/>
            <person name="Plett K.L."/>
            <person name="Tsai I.J."/>
            <person name="Slot J."/>
            <person name="Sipos G."/>
            <person name="Plett J."/>
            <person name="Nagy L.G."/>
            <person name="Grigoriev I.V."/>
        </authorList>
    </citation>
    <scope>NUCLEOTIDE SEQUENCE</scope>
    <source>
        <strain evidence="1">HWK02</strain>
    </source>
</reference>
<evidence type="ECO:0008006" key="3">
    <source>
        <dbReference type="Google" id="ProtNLM"/>
    </source>
</evidence>
<dbReference type="AlphaFoldDB" id="A0AA39QG43"/>
<evidence type="ECO:0000313" key="2">
    <source>
        <dbReference type="Proteomes" id="UP001175228"/>
    </source>
</evidence>
<accession>A0AA39QG43</accession>
<keyword evidence="2" id="KW-1185">Reference proteome</keyword>
<sequence length="203" mass="22903">MPEAIRARQASDLRQGRTLSALYTGADPYKSALSKYSSSNDMTLNIVTKLPPEILEQIIFSLWSLKLTTAERVHLITSSVLVNHAWAELFLRVSWRDVSVPTLSFIMHFRRLLCGEAAITRILNLNQGLPNVLCRSITFDVSKREGLKDPMTDARANLGLFFLEHPEIVPNLRWITYSDGMDVKRVAFRWAVCPPTPGASMKT</sequence>
<comment type="caution">
    <text evidence="1">The sequence shown here is derived from an EMBL/GenBank/DDBJ whole genome shotgun (WGS) entry which is preliminary data.</text>
</comment>
<dbReference type="EMBL" id="JAUEPU010000005">
    <property type="protein sequence ID" value="KAK0502293.1"/>
    <property type="molecule type" value="Genomic_DNA"/>
</dbReference>
<proteinExistence type="predicted"/>
<gene>
    <name evidence="1" type="ORF">EDD18DRAFT_1346872</name>
</gene>